<evidence type="ECO:0000313" key="3">
    <source>
        <dbReference type="Proteomes" id="UP000228934"/>
    </source>
</evidence>
<evidence type="ECO:0008006" key="4">
    <source>
        <dbReference type="Google" id="ProtNLM"/>
    </source>
</evidence>
<dbReference type="FunFam" id="1.25.40.10:FF:000649">
    <property type="entry name" value="mRNA splicing factor (Prp1/Zer1), putative"/>
    <property type="match status" value="1"/>
</dbReference>
<evidence type="ECO:0000256" key="1">
    <source>
        <dbReference type="ARBA" id="ARBA00022737"/>
    </source>
</evidence>
<proteinExistence type="predicted"/>
<dbReference type="SUPFAM" id="SSF48452">
    <property type="entry name" value="TPR-like"/>
    <property type="match status" value="1"/>
</dbReference>
<dbReference type="AlphaFoldDB" id="A0A2G9QKL5"/>
<dbReference type="PANTHER" id="PTHR11246:SF1">
    <property type="entry name" value="PRE-MRNA-PROCESSING FACTOR 6"/>
    <property type="match status" value="1"/>
</dbReference>
<name>A0A2G9QKL5_AQUCT</name>
<dbReference type="Pfam" id="PF14559">
    <property type="entry name" value="TPR_19"/>
    <property type="match status" value="1"/>
</dbReference>
<dbReference type="PANTHER" id="PTHR11246">
    <property type="entry name" value="PRE-MRNA SPLICING FACTOR"/>
    <property type="match status" value="1"/>
</dbReference>
<dbReference type="GO" id="GO:0071013">
    <property type="term" value="C:catalytic step 2 spliceosome"/>
    <property type="evidence" value="ECO:0007669"/>
    <property type="project" value="TreeGrafter"/>
</dbReference>
<dbReference type="InterPro" id="IPR011990">
    <property type="entry name" value="TPR-like_helical_dom_sf"/>
</dbReference>
<dbReference type="SMART" id="SM00386">
    <property type="entry name" value="HAT"/>
    <property type="match status" value="5"/>
</dbReference>
<dbReference type="InterPro" id="IPR003107">
    <property type="entry name" value="HAT"/>
</dbReference>
<accession>A0A2G9QKL5</accession>
<reference evidence="3" key="1">
    <citation type="journal article" date="2017" name="Nat. Commun.">
        <title>The North American bullfrog draft genome provides insight into hormonal regulation of long noncoding RNA.</title>
        <authorList>
            <person name="Hammond S.A."/>
            <person name="Warren R.L."/>
            <person name="Vandervalk B.P."/>
            <person name="Kucuk E."/>
            <person name="Khan H."/>
            <person name="Gibb E.A."/>
            <person name="Pandoh P."/>
            <person name="Kirk H."/>
            <person name="Zhao Y."/>
            <person name="Jones M."/>
            <person name="Mungall A.J."/>
            <person name="Coope R."/>
            <person name="Pleasance S."/>
            <person name="Moore R.A."/>
            <person name="Holt R.A."/>
            <person name="Round J.M."/>
            <person name="Ohora S."/>
            <person name="Walle B.V."/>
            <person name="Veldhoen N."/>
            <person name="Helbing C.C."/>
            <person name="Birol I."/>
        </authorList>
    </citation>
    <scope>NUCLEOTIDE SEQUENCE [LARGE SCALE GENOMIC DNA]</scope>
</reference>
<sequence>MVEKIVDRAITSLRANRVEINREQWIQDAEECDKAGSVVTCQAVTRAVTGIGIEEEDRKRTWMEDAESCVSHCALECAHAIYAYALQAFPMKKSVWLRAAYFEKNHGTRESLETLLQRAVAHCPKAEVLWLMGAKSKWLAGDVPAARSILALAFQANPNSKEIWLAAVKLGSENNEYERARRLLAKARSSAPAARVFMKSVKLEWVLGKVDAALELCEEALCHNEDFPKLWMMMGQIEKHREKMEKARES</sequence>
<keyword evidence="3" id="KW-1185">Reference proteome</keyword>
<organism evidence="2 3">
    <name type="scientific">Aquarana catesbeiana</name>
    <name type="common">American bullfrog</name>
    <name type="synonym">Rana catesbeiana</name>
    <dbReference type="NCBI Taxonomy" id="8400"/>
    <lineage>
        <taxon>Eukaryota</taxon>
        <taxon>Metazoa</taxon>
        <taxon>Chordata</taxon>
        <taxon>Craniata</taxon>
        <taxon>Vertebrata</taxon>
        <taxon>Euteleostomi</taxon>
        <taxon>Amphibia</taxon>
        <taxon>Batrachia</taxon>
        <taxon>Anura</taxon>
        <taxon>Neobatrachia</taxon>
        <taxon>Ranoidea</taxon>
        <taxon>Ranidae</taxon>
        <taxon>Aquarana</taxon>
    </lineage>
</organism>
<dbReference type="Gene3D" id="1.25.40.10">
    <property type="entry name" value="Tetratricopeptide repeat domain"/>
    <property type="match status" value="1"/>
</dbReference>
<evidence type="ECO:0000313" key="2">
    <source>
        <dbReference type="EMBL" id="PIO15623.1"/>
    </source>
</evidence>
<dbReference type="OrthoDB" id="440128at2759"/>
<dbReference type="Proteomes" id="UP000228934">
    <property type="component" value="Unassembled WGS sequence"/>
</dbReference>
<protein>
    <recommendedName>
        <fullName evidence="4">PRP1 splicing factor N-terminal domain-containing protein</fullName>
    </recommendedName>
</protein>
<keyword evidence="1" id="KW-0677">Repeat</keyword>
<dbReference type="InterPro" id="IPR045075">
    <property type="entry name" value="Syf1-like"/>
</dbReference>
<gene>
    <name evidence="2" type="ORF">AB205_0017190</name>
</gene>
<dbReference type="EMBL" id="KV979280">
    <property type="protein sequence ID" value="PIO15623.1"/>
    <property type="molecule type" value="Genomic_DNA"/>
</dbReference>
<dbReference type="GO" id="GO:0000244">
    <property type="term" value="P:spliceosomal tri-snRNP complex assembly"/>
    <property type="evidence" value="ECO:0007669"/>
    <property type="project" value="TreeGrafter"/>
</dbReference>
<dbReference type="GO" id="GO:0046540">
    <property type="term" value="C:U4/U6 x U5 tri-snRNP complex"/>
    <property type="evidence" value="ECO:0007669"/>
    <property type="project" value="TreeGrafter"/>
</dbReference>